<organism evidence="5">
    <name type="scientific">Spironucleus salmonicida</name>
    <dbReference type="NCBI Taxonomy" id="348837"/>
    <lineage>
        <taxon>Eukaryota</taxon>
        <taxon>Metamonada</taxon>
        <taxon>Diplomonadida</taxon>
        <taxon>Hexamitidae</taxon>
        <taxon>Hexamitinae</taxon>
        <taxon>Spironucleus</taxon>
    </lineage>
</organism>
<dbReference type="PANTHER" id="PTHR10369">
    <property type="entry name" value="60S RIBOSOMAL PROTEIN L36A/L44"/>
    <property type="match status" value="1"/>
</dbReference>
<dbReference type="VEuPathDB" id="GiardiaDB:SS50377_28620"/>
<keyword evidence="3" id="KW-0687">Ribonucleoprotein</keyword>
<dbReference type="GO" id="GO:0005840">
    <property type="term" value="C:ribosome"/>
    <property type="evidence" value="ECO:0007669"/>
    <property type="project" value="UniProtKB-KW"/>
</dbReference>
<feature type="region of interest" description="Disordered" evidence="4">
    <location>
        <begin position="34"/>
        <end position="54"/>
    </location>
</feature>
<dbReference type="Pfam" id="PF00935">
    <property type="entry name" value="Ribosomal_L44"/>
    <property type="match status" value="1"/>
</dbReference>
<dbReference type="GO" id="GO:0003735">
    <property type="term" value="F:structural constituent of ribosome"/>
    <property type="evidence" value="ECO:0007669"/>
    <property type="project" value="InterPro"/>
</dbReference>
<sequence length="106" mass="12441">MVQYPEERKSLCIREGKHTIHKCTIYKKGKDSLKRQGKRRYDRKQRGFGGQTKPIFHKKAKVTKKNVIKLTCKSCKAVSFKVLKRCHRLELQRMGAAKKQKGAFDY</sequence>
<keyword evidence="7" id="KW-1185">Reference proteome</keyword>
<dbReference type="OrthoDB" id="2967263at2759"/>
<evidence type="ECO:0000313" key="5">
    <source>
        <dbReference type="EMBL" id="EST41561.1"/>
    </source>
</evidence>
<comment type="similarity">
    <text evidence="1">Belongs to the eukaryotic ribosomal protein eL42 family.</text>
</comment>
<dbReference type="InterPro" id="IPR053708">
    <property type="entry name" value="Ribosomal_LSU_eL42"/>
</dbReference>
<dbReference type="GO" id="GO:1990904">
    <property type="term" value="C:ribonucleoprotein complex"/>
    <property type="evidence" value="ECO:0007669"/>
    <property type="project" value="UniProtKB-KW"/>
</dbReference>
<dbReference type="EMBL" id="KI546169">
    <property type="protein sequence ID" value="EST41561.1"/>
    <property type="molecule type" value="Genomic_DNA"/>
</dbReference>
<dbReference type="GO" id="GO:0006412">
    <property type="term" value="P:translation"/>
    <property type="evidence" value="ECO:0007669"/>
    <property type="project" value="InterPro"/>
</dbReference>
<reference evidence="5 6" key="1">
    <citation type="journal article" date="2014" name="PLoS Genet.">
        <title>The Genome of Spironucleus salmonicida Highlights a Fish Pathogen Adapted to Fluctuating Environments.</title>
        <authorList>
            <person name="Xu F."/>
            <person name="Jerlstrom-Hultqvist J."/>
            <person name="Einarsson E."/>
            <person name="Astvaldsson A."/>
            <person name="Svard S.G."/>
            <person name="Andersson J.O."/>
        </authorList>
    </citation>
    <scope>NUCLEOTIDE SEQUENCE</scope>
    <source>
        <strain evidence="6">ATCC 50377</strain>
    </source>
</reference>
<dbReference type="InterPro" id="IPR011332">
    <property type="entry name" value="Ribosomal_zn-bd"/>
</dbReference>
<name>V6LD05_9EUKA</name>
<evidence type="ECO:0000256" key="2">
    <source>
        <dbReference type="ARBA" id="ARBA00022980"/>
    </source>
</evidence>
<dbReference type="FunFam" id="3.10.450.80:FF:000001">
    <property type="entry name" value="60S ribosomal protein L44"/>
    <property type="match status" value="1"/>
</dbReference>
<keyword evidence="2 5" id="KW-0689">Ribosomal protein</keyword>
<proteinExistence type="inferred from homology"/>
<dbReference type="InterPro" id="IPR000552">
    <property type="entry name" value="Ribosomal_eL44"/>
</dbReference>
<evidence type="ECO:0000256" key="4">
    <source>
        <dbReference type="SAM" id="MobiDB-lite"/>
    </source>
</evidence>
<reference evidence="6" key="2">
    <citation type="submission" date="2020-12" db="EMBL/GenBank/DDBJ databases">
        <title>New Spironucleus salmonicida genome in near-complete chromosomes.</title>
        <authorList>
            <person name="Xu F."/>
            <person name="Kurt Z."/>
            <person name="Jimenez-Gonzalez A."/>
            <person name="Astvaldsson A."/>
            <person name="Andersson J.O."/>
            <person name="Svard S.G."/>
        </authorList>
    </citation>
    <scope>NUCLEOTIDE SEQUENCE</scope>
    <source>
        <strain evidence="6">ATCC 50377</strain>
    </source>
</reference>
<gene>
    <name evidence="5" type="ORF">SS50377_18901</name>
    <name evidence="6" type="ORF">SS50377_28620</name>
</gene>
<evidence type="ECO:0000256" key="1">
    <source>
        <dbReference type="ARBA" id="ARBA00009364"/>
    </source>
</evidence>
<evidence type="ECO:0000313" key="6">
    <source>
        <dbReference type="EMBL" id="KAH0569664.1"/>
    </source>
</evidence>
<dbReference type="EMBL" id="AUWU02000009">
    <property type="protein sequence ID" value="KAH0569664.1"/>
    <property type="molecule type" value="Genomic_DNA"/>
</dbReference>
<dbReference type="AlphaFoldDB" id="V6LD05"/>
<dbReference type="Gene3D" id="3.10.450.80">
    <property type="match status" value="1"/>
</dbReference>
<dbReference type="SUPFAM" id="SSF57829">
    <property type="entry name" value="Zn-binding ribosomal proteins"/>
    <property type="match status" value="1"/>
</dbReference>
<accession>V6LD05</accession>
<evidence type="ECO:0000256" key="3">
    <source>
        <dbReference type="ARBA" id="ARBA00023274"/>
    </source>
</evidence>
<evidence type="ECO:0000313" key="7">
    <source>
        <dbReference type="Proteomes" id="UP000018208"/>
    </source>
</evidence>
<dbReference type="Proteomes" id="UP000018208">
    <property type="component" value="Unassembled WGS sequence"/>
</dbReference>
<protein>
    <submittedName>
        <fullName evidence="5">Ribosomal protein L44</fullName>
    </submittedName>
</protein>